<proteinExistence type="inferred from homology"/>
<dbReference type="OrthoDB" id="1849040at2"/>
<dbReference type="PIRSF" id="PIRSF019455">
    <property type="entry name" value="CopR_AtkY"/>
    <property type="match status" value="1"/>
</dbReference>
<organism evidence="5 6">
    <name type="scientific">Streptococcus hillyeri</name>
    <dbReference type="NCBI Taxonomy" id="2282420"/>
    <lineage>
        <taxon>Bacteria</taxon>
        <taxon>Bacillati</taxon>
        <taxon>Bacillota</taxon>
        <taxon>Bacilli</taxon>
        <taxon>Lactobacillales</taxon>
        <taxon>Streptococcaceae</taxon>
        <taxon>Streptococcus</taxon>
    </lineage>
</organism>
<dbReference type="InterPro" id="IPR014071">
    <property type="entry name" value="Cu_transp_CopY/TcrY"/>
</dbReference>
<keyword evidence="3" id="KW-0238">DNA-binding</keyword>
<keyword evidence="6" id="KW-1185">Reference proteome</keyword>
<evidence type="ECO:0000256" key="4">
    <source>
        <dbReference type="ARBA" id="ARBA00023163"/>
    </source>
</evidence>
<dbReference type="RefSeq" id="WP_121835103.1">
    <property type="nucleotide sequence ID" value="NZ_CP163513.1"/>
</dbReference>
<evidence type="ECO:0000313" key="5">
    <source>
        <dbReference type="EMBL" id="RLY03801.1"/>
    </source>
</evidence>
<dbReference type="Gene3D" id="1.10.10.10">
    <property type="entry name" value="Winged helix-like DNA-binding domain superfamily/Winged helix DNA-binding domain"/>
    <property type="match status" value="1"/>
</dbReference>
<evidence type="ECO:0000256" key="3">
    <source>
        <dbReference type="ARBA" id="ARBA00023125"/>
    </source>
</evidence>
<dbReference type="GO" id="GO:0045892">
    <property type="term" value="P:negative regulation of DNA-templated transcription"/>
    <property type="evidence" value="ECO:0007669"/>
    <property type="project" value="InterPro"/>
</dbReference>
<dbReference type="SUPFAM" id="SSF46785">
    <property type="entry name" value="Winged helix' DNA-binding domain"/>
    <property type="match status" value="1"/>
</dbReference>
<dbReference type="InterPro" id="IPR036388">
    <property type="entry name" value="WH-like_DNA-bd_sf"/>
</dbReference>
<name>A0A3L9DR48_9STRE</name>
<sequence length="147" mass="16866">MYHISDSEWEIMRVIWAKERVGSSEIIETLSRKWSWSPSTVKTLLGRLVDKGLVSSQRQGRAYLYQAEISEKEAHRSEVDGVFAKICMTEHTSLIDHLISQTPMTLSDIERLEALLLSKKEQAVERVVCNCEPGQCRCARHMEVTDE</sequence>
<reference evidence="5 6" key="1">
    <citation type="submission" date="2018-10" db="EMBL/GenBank/DDBJ databases">
        <title>Streptococcus hillyeri sp. nov., isolated from equine tracheal sample.</title>
        <authorList>
            <person name="Macfadyen A.C."/>
            <person name="Waller A."/>
            <person name="Paterson G.K."/>
        </authorList>
    </citation>
    <scope>NUCLEOTIDE SEQUENCE [LARGE SCALE GENOMIC DNA]</scope>
    <source>
        <strain evidence="5 6">28462</strain>
    </source>
</reference>
<gene>
    <name evidence="5" type="ORF">EAF07_04530</name>
</gene>
<evidence type="ECO:0000256" key="2">
    <source>
        <dbReference type="ARBA" id="ARBA00023015"/>
    </source>
</evidence>
<keyword evidence="4" id="KW-0804">Transcription</keyword>
<comment type="caution">
    <text evidence="5">The sequence shown here is derived from an EMBL/GenBank/DDBJ whole genome shotgun (WGS) entry which is preliminary data.</text>
</comment>
<dbReference type="Proteomes" id="UP000279194">
    <property type="component" value="Unassembled WGS sequence"/>
</dbReference>
<comment type="similarity">
    <text evidence="1">Belongs to the BlaI transcriptional regulatory family.</text>
</comment>
<accession>A0A3L9DR48</accession>
<evidence type="ECO:0000256" key="1">
    <source>
        <dbReference type="ARBA" id="ARBA00011046"/>
    </source>
</evidence>
<dbReference type="NCBIfam" id="TIGR02698">
    <property type="entry name" value="CopY_TcrY"/>
    <property type="match status" value="1"/>
</dbReference>
<dbReference type="GO" id="GO:0003677">
    <property type="term" value="F:DNA binding"/>
    <property type="evidence" value="ECO:0007669"/>
    <property type="project" value="UniProtKB-KW"/>
</dbReference>
<dbReference type="EMBL" id="RCVM01000006">
    <property type="protein sequence ID" value="RLY03801.1"/>
    <property type="molecule type" value="Genomic_DNA"/>
</dbReference>
<dbReference type="InterPro" id="IPR036390">
    <property type="entry name" value="WH_DNA-bd_sf"/>
</dbReference>
<dbReference type="Pfam" id="PF03965">
    <property type="entry name" value="Penicillinase_R"/>
    <property type="match status" value="1"/>
</dbReference>
<dbReference type="AlphaFoldDB" id="A0A3L9DR48"/>
<protein>
    <submittedName>
        <fullName evidence="5">CopY/TcrY family copper transport repressor</fullName>
    </submittedName>
</protein>
<dbReference type="InterPro" id="IPR005650">
    <property type="entry name" value="BlaI_family"/>
</dbReference>
<evidence type="ECO:0000313" key="6">
    <source>
        <dbReference type="Proteomes" id="UP000279194"/>
    </source>
</evidence>
<keyword evidence="2" id="KW-0805">Transcription regulation</keyword>